<dbReference type="PANTHER" id="PTHR30408">
    <property type="entry name" value="TYPE-1 RESTRICTION ENZYME ECOKI SPECIFICITY PROTEIN"/>
    <property type="match status" value="1"/>
</dbReference>
<dbReference type="InterPro" id="IPR000055">
    <property type="entry name" value="Restrct_endonuc_typeI_TRD"/>
</dbReference>
<dbReference type="Gene3D" id="3.90.220.20">
    <property type="entry name" value="DNA methylase specificity domains"/>
    <property type="match status" value="2"/>
</dbReference>
<organism evidence="6 7">
    <name type="scientific">Flavobacterium faecale</name>
    <dbReference type="NCBI Taxonomy" id="1355330"/>
    <lineage>
        <taxon>Bacteria</taxon>
        <taxon>Pseudomonadati</taxon>
        <taxon>Bacteroidota</taxon>
        <taxon>Flavobacteriia</taxon>
        <taxon>Flavobacteriales</taxon>
        <taxon>Flavobacteriaceae</taxon>
        <taxon>Flavobacterium</taxon>
    </lineage>
</organism>
<name>A0A2S1LGK4_9FLAO</name>
<dbReference type="Pfam" id="PF01420">
    <property type="entry name" value="Methylase_S"/>
    <property type="match status" value="2"/>
</dbReference>
<keyword evidence="3" id="KW-0238">DNA-binding</keyword>
<evidence type="ECO:0000256" key="2">
    <source>
        <dbReference type="ARBA" id="ARBA00022747"/>
    </source>
</evidence>
<keyword evidence="2" id="KW-0680">Restriction system</keyword>
<protein>
    <recommendedName>
        <fullName evidence="5">Type I restriction modification DNA specificity domain-containing protein</fullName>
    </recommendedName>
</protein>
<reference evidence="6 7" key="1">
    <citation type="submission" date="2017-04" db="EMBL/GenBank/DDBJ databases">
        <title>Compelte genome sequence of WV33.</title>
        <authorList>
            <person name="Lee P.C."/>
        </authorList>
    </citation>
    <scope>NUCLEOTIDE SEQUENCE [LARGE SCALE GENOMIC DNA]</scope>
    <source>
        <strain evidence="6 7">WV33</strain>
    </source>
</reference>
<dbReference type="InterPro" id="IPR052021">
    <property type="entry name" value="Type-I_RS_S_subunit"/>
</dbReference>
<evidence type="ECO:0000256" key="1">
    <source>
        <dbReference type="ARBA" id="ARBA00010923"/>
    </source>
</evidence>
<dbReference type="Proteomes" id="UP000244527">
    <property type="component" value="Chromosome"/>
</dbReference>
<feature type="coiled-coil region" evidence="4">
    <location>
        <begin position="378"/>
        <end position="405"/>
    </location>
</feature>
<dbReference type="CDD" id="cd17525">
    <property type="entry name" value="RMtype1_S_Eco15ORF14057P-TRD1-CR1_like"/>
    <property type="match status" value="1"/>
</dbReference>
<dbReference type="KEGG" id="ffa:FFWV33_15940"/>
<evidence type="ECO:0000256" key="3">
    <source>
        <dbReference type="ARBA" id="ARBA00023125"/>
    </source>
</evidence>
<dbReference type="SUPFAM" id="SSF116734">
    <property type="entry name" value="DNA methylase specificity domain"/>
    <property type="match status" value="2"/>
</dbReference>
<accession>A0A2S1LGK4</accession>
<sequence length="414" mass="46894">MEMVKTGYKQTEIGLIPEDWEAVMVRDVVTINGRIGFRGYTIKDIVKEGYGAISLSPSNIKDGKINYKNCTYISWFKYEESPEIKIQNGDVILVKTGSTFGKSALVKNLVEKATLNPQVVVFKSMKINNQLFSYLVYANDFQNQIISAVVGGAIPTLSQEQIYNFQIPLPPLPEQQAIAEALSDADAWIESLEQLIAKKRLLKQGAMQELLSPKKDWEVRKLGDIILSNQLGGNYANSDSYNEYPLIKMGNIQRGSISLKKIEYISGTIPSKKDLLHFNDFLFNTRNTIDLVGKVSIWRNELPKAYFNSNLMRITFKPEFISSNVFMNAVFNSKYQIQKLKDIATGTTSVAAIYTRDLLGLEIYIPNKKEQTRIGTILSDMDLELEALMQQLEKARQIKQGMMQELLTGRIRLI</sequence>
<dbReference type="EMBL" id="CP020918">
    <property type="protein sequence ID" value="AWG22910.1"/>
    <property type="molecule type" value="Genomic_DNA"/>
</dbReference>
<keyword evidence="7" id="KW-1185">Reference proteome</keyword>
<proteinExistence type="inferred from homology"/>
<evidence type="ECO:0000313" key="7">
    <source>
        <dbReference type="Proteomes" id="UP000244527"/>
    </source>
</evidence>
<feature type="domain" description="Type I restriction modification DNA specificity" evidence="5">
    <location>
        <begin position="215"/>
        <end position="391"/>
    </location>
</feature>
<dbReference type="GO" id="GO:0003677">
    <property type="term" value="F:DNA binding"/>
    <property type="evidence" value="ECO:0007669"/>
    <property type="project" value="UniProtKB-KW"/>
</dbReference>
<dbReference type="AlphaFoldDB" id="A0A2S1LGK4"/>
<gene>
    <name evidence="6" type="ORF">FFWV33_15940</name>
</gene>
<dbReference type="InterPro" id="IPR044946">
    <property type="entry name" value="Restrct_endonuc_typeI_TRD_sf"/>
</dbReference>
<evidence type="ECO:0000259" key="5">
    <source>
        <dbReference type="Pfam" id="PF01420"/>
    </source>
</evidence>
<dbReference type="GO" id="GO:0009307">
    <property type="term" value="P:DNA restriction-modification system"/>
    <property type="evidence" value="ECO:0007669"/>
    <property type="project" value="UniProtKB-KW"/>
</dbReference>
<feature type="domain" description="Type I restriction modification DNA specificity" evidence="5">
    <location>
        <begin position="17"/>
        <end position="197"/>
    </location>
</feature>
<dbReference type="PANTHER" id="PTHR30408:SF12">
    <property type="entry name" value="TYPE I RESTRICTION ENZYME MJAVIII SPECIFICITY SUBUNIT"/>
    <property type="match status" value="1"/>
</dbReference>
<keyword evidence="4" id="KW-0175">Coiled coil</keyword>
<evidence type="ECO:0000313" key="6">
    <source>
        <dbReference type="EMBL" id="AWG22910.1"/>
    </source>
</evidence>
<comment type="similarity">
    <text evidence="1">Belongs to the type-I restriction system S methylase family.</text>
</comment>
<dbReference type="REBASE" id="250171">
    <property type="entry name" value="S.FfaWV33ORF15945P"/>
</dbReference>
<evidence type="ECO:0000256" key="4">
    <source>
        <dbReference type="SAM" id="Coils"/>
    </source>
</evidence>